<accession>A0A7T3NA23</accession>
<protein>
    <submittedName>
        <fullName evidence="1">Uncharacterized protein</fullName>
    </submittedName>
</protein>
<keyword evidence="2" id="KW-1185">Reference proteome</keyword>
<name>A0A7T3NA23_9CAUD</name>
<sequence length="147" mass="16429">MDYSTMGLRLIATFALIGFGTMYRLPKHPSGDIVTFPKSGDKEMSLPVRNLKEYENTVLHKALSRLNTTDKRRTAGSVTSQIRLAVRFIDDIQMSEGVFAFHSKTDFSENLKSIKEVPHKATKAQVVELLEKTKSSIEALINKINGA</sequence>
<dbReference type="EMBL" id="MW021763">
    <property type="protein sequence ID" value="QPX75148.1"/>
    <property type="molecule type" value="Genomic_DNA"/>
</dbReference>
<evidence type="ECO:0000313" key="1">
    <source>
        <dbReference type="EMBL" id="QPX75148.1"/>
    </source>
</evidence>
<organism evidence="1 2">
    <name type="scientific">Serratia phage vB_SmaS_Bigdog</name>
    <dbReference type="NCBI Taxonomy" id="2777364"/>
    <lineage>
        <taxon>Viruses</taxon>
        <taxon>Duplodnaviria</taxon>
        <taxon>Heunggongvirae</taxon>
        <taxon>Uroviricota</taxon>
        <taxon>Caudoviricetes</taxon>
        <taxon>Bonzeevirus</taxon>
        <taxon>Bonzeevirus bigdog</taxon>
    </lineage>
</organism>
<proteinExistence type="predicted"/>
<evidence type="ECO:0000313" key="2">
    <source>
        <dbReference type="Proteomes" id="UP000595656"/>
    </source>
</evidence>
<dbReference type="Proteomes" id="UP000595656">
    <property type="component" value="Segment"/>
</dbReference>
<gene>
    <name evidence="1" type="ORF">BIGDOG_44</name>
</gene>
<reference evidence="1 2" key="1">
    <citation type="submission" date="2020-09" db="EMBL/GenBank/DDBJ databases">
        <authorList>
            <person name="Hogan T.J."/>
            <person name="Wilson M.E."/>
            <person name="Walker J.K."/>
            <person name="Johnson L."/>
            <person name="Sharma R."/>
            <person name="Grose J.H."/>
        </authorList>
    </citation>
    <scope>NUCLEOTIDE SEQUENCE [LARGE SCALE GENOMIC DNA]</scope>
</reference>